<evidence type="ECO:0000256" key="1">
    <source>
        <dbReference type="ARBA" id="ARBA00001478"/>
    </source>
</evidence>
<evidence type="ECO:0000256" key="10">
    <source>
        <dbReference type="ARBA" id="ARBA00031722"/>
    </source>
</evidence>
<evidence type="ECO:0000256" key="2">
    <source>
        <dbReference type="ARBA" id="ARBA00002764"/>
    </source>
</evidence>
<evidence type="ECO:0000259" key="13">
    <source>
        <dbReference type="Pfam" id="PF00534"/>
    </source>
</evidence>
<feature type="region of interest" description="Disordered" evidence="12">
    <location>
        <begin position="1"/>
        <end position="211"/>
    </location>
</feature>
<dbReference type="PANTHER" id="PTHR46083:SF1">
    <property type="entry name" value="GLYCOGEN SYNTHASE 2-RELATED"/>
    <property type="match status" value="1"/>
</dbReference>
<dbReference type="Gene3D" id="3.40.50.2000">
    <property type="entry name" value="Glycogen Phosphorylase B"/>
    <property type="match status" value="2"/>
</dbReference>
<dbReference type="InterPro" id="IPR013534">
    <property type="entry name" value="Starch_synth_cat_dom"/>
</dbReference>
<feature type="binding site" evidence="11">
    <location>
        <position position="232"/>
    </location>
    <ligand>
        <name>ADP-alpha-D-glucose</name>
        <dbReference type="ChEBI" id="CHEBI:57498"/>
    </ligand>
</feature>
<accession>A0A1H2WVP6</accession>
<evidence type="ECO:0000256" key="11">
    <source>
        <dbReference type="HAMAP-Rule" id="MF_00484"/>
    </source>
</evidence>
<dbReference type="GO" id="GO:0009011">
    <property type="term" value="F:alpha-1,4-glucan glucosyltransferase (ADP-glucose donor) activity"/>
    <property type="evidence" value="ECO:0007669"/>
    <property type="project" value="UniProtKB-UniRule"/>
</dbReference>
<keyword evidence="9 11" id="KW-0320">Glycogen biosynthesis</keyword>
<evidence type="ECO:0000313" key="16">
    <source>
        <dbReference type="Proteomes" id="UP000198816"/>
    </source>
</evidence>
<protein>
    <recommendedName>
        <fullName evidence="6 11">Glycogen synthase</fullName>
        <ecNumber evidence="5 11">2.4.1.21</ecNumber>
    </recommendedName>
    <alternativeName>
        <fullName evidence="10 11">Starch [bacterial glycogen] synthase</fullName>
    </alternativeName>
</protein>
<evidence type="ECO:0000256" key="3">
    <source>
        <dbReference type="ARBA" id="ARBA00004964"/>
    </source>
</evidence>
<feature type="domain" description="Starch synthase catalytic" evidence="14">
    <location>
        <begin position="220"/>
        <end position="460"/>
    </location>
</feature>
<dbReference type="CDD" id="cd03791">
    <property type="entry name" value="GT5_Glycogen_synthase_DULL1-like"/>
    <property type="match status" value="1"/>
</dbReference>
<dbReference type="EMBL" id="FNNZ01000009">
    <property type="protein sequence ID" value="SDW84635.1"/>
    <property type="molecule type" value="Genomic_DNA"/>
</dbReference>
<keyword evidence="16" id="KW-1185">Reference proteome</keyword>
<comment type="pathway">
    <text evidence="3 11">Glycan biosynthesis; glycogen biosynthesis.</text>
</comment>
<evidence type="ECO:0000256" key="9">
    <source>
        <dbReference type="ARBA" id="ARBA00023056"/>
    </source>
</evidence>
<comment type="function">
    <text evidence="2 11">Synthesizes alpha-1,4-glucan chains using ADP-glucose.</text>
</comment>
<dbReference type="NCBIfam" id="TIGR02095">
    <property type="entry name" value="glgA"/>
    <property type="match status" value="1"/>
</dbReference>
<keyword evidence="7 11" id="KW-0328">Glycosyltransferase</keyword>
<dbReference type="Pfam" id="PF08323">
    <property type="entry name" value="Glyco_transf_5"/>
    <property type="match status" value="1"/>
</dbReference>
<keyword evidence="8 11" id="KW-0808">Transferase</keyword>
<proteinExistence type="inferred from homology"/>
<evidence type="ECO:0000256" key="5">
    <source>
        <dbReference type="ARBA" id="ARBA00012588"/>
    </source>
</evidence>
<dbReference type="UniPathway" id="UPA00164"/>
<dbReference type="AlphaFoldDB" id="A0A1H2WVP6"/>
<name>A0A1H2WVP6_THIRO</name>
<dbReference type="GO" id="GO:0004373">
    <property type="term" value="F:alpha-1,4-glucan glucosyltransferase (UDP-glucose donor) activity"/>
    <property type="evidence" value="ECO:0007669"/>
    <property type="project" value="InterPro"/>
</dbReference>
<reference evidence="16" key="1">
    <citation type="submission" date="2016-10" db="EMBL/GenBank/DDBJ databases">
        <authorList>
            <person name="Varghese N."/>
            <person name="Submissions S."/>
        </authorList>
    </citation>
    <scope>NUCLEOTIDE SEQUENCE [LARGE SCALE GENOMIC DNA]</scope>
    <source>
        <strain evidence="16">DSM 217</strain>
    </source>
</reference>
<dbReference type="InterPro" id="IPR001296">
    <property type="entry name" value="Glyco_trans_1"/>
</dbReference>
<gene>
    <name evidence="11" type="primary">glgA</name>
    <name evidence="15" type="ORF">SAMN05421783_109147</name>
</gene>
<dbReference type="RefSeq" id="WP_245731853.1">
    <property type="nucleotide sequence ID" value="NZ_FNNZ01000009.1"/>
</dbReference>
<evidence type="ECO:0000256" key="7">
    <source>
        <dbReference type="ARBA" id="ARBA00022676"/>
    </source>
</evidence>
<dbReference type="EC" id="2.4.1.21" evidence="5 11"/>
<evidence type="ECO:0000313" key="15">
    <source>
        <dbReference type="EMBL" id="SDW84635.1"/>
    </source>
</evidence>
<feature type="compositionally biased region" description="Low complexity" evidence="12">
    <location>
        <begin position="81"/>
        <end position="94"/>
    </location>
</feature>
<dbReference type="NCBIfam" id="NF001905">
    <property type="entry name" value="PRK00654.2-4"/>
    <property type="match status" value="1"/>
</dbReference>
<dbReference type="SUPFAM" id="SSF53756">
    <property type="entry name" value="UDP-Glycosyltransferase/glycogen phosphorylase"/>
    <property type="match status" value="1"/>
</dbReference>
<evidence type="ECO:0000256" key="4">
    <source>
        <dbReference type="ARBA" id="ARBA00010281"/>
    </source>
</evidence>
<comment type="similarity">
    <text evidence="4 11">Belongs to the glycosyltransferase 1 family. Bacterial/plant glycogen synthase subfamily.</text>
</comment>
<dbReference type="Proteomes" id="UP000198816">
    <property type="component" value="Unassembled WGS sequence"/>
</dbReference>
<feature type="compositionally biased region" description="Pro residues" evidence="12">
    <location>
        <begin position="171"/>
        <end position="186"/>
    </location>
</feature>
<dbReference type="Pfam" id="PF00534">
    <property type="entry name" value="Glycos_transf_1"/>
    <property type="match status" value="1"/>
</dbReference>
<dbReference type="PANTHER" id="PTHR46083">
    <property type="match status" value="1"/>
</dbReference>
<organism evidence="15 16">
    <name type="scientific">Thiocapsa roseopersicina</name>
    <dbReference type="NCBI Taxonomy" id="1058"/>
    <lineage>
        <taxon>Bacteria</taxon>
        <taxon>Pseudomonadati</taxon>
        <taxon>Pseudomonadota</taxon>
        <taxon>Gammaproteobacteria</taxon>
        <taxon>Chromatiales</taxon>
        <taxon>Chromatiaceae</taxon>
        <taxon>Thiocapsa</taxon>
    </lineage>
</organism>
<dbReference type="STRING" id="1058.SAMN05421783_109147"/>
<evidence type="ECO:0000256" key="6">
    <source>
        <dbReference type="ARBA" id="ARBA00019935"/>
    </source>
</evidence>
<dbReference type="GO" id="GO:0005978">
    <property type="term" value="P:glycogen biosynthetic process"/>
    <property type="evidence" value="ECO:0007669"/>
    <property type="project" value="UniProtKB-UniRule"/>
</dbReference>
<feature type="compositionally biased region" description="Low complexity" evidence="12">
    <location>
        <begin position="130"/>
        <end position="145"/>
    </location>
</feature>
<sequence>MAKKPTGSKPTGSKKDAARRGASKHTAPKSATTSRPLPAGEAQVAAVGLGSSVPDQGVSPPAGTPESKAPETETSPPAVSAHTPRTTAAAQPQTDSAPTQAPAAARLPGGSTAGGETSPEPEPKTEPKPEQATPPARSSTPADSSAPPPMRPRPTRDPEPASKPAQMPLAEPEPVPEKPLAPPPEPKLASVPEPEYEQPREPEPIHAPAPPAPARPSLFIVHITPELASVAKVGGLADVVFGLSRELAIRGNHVEIILPMYATLRHDQIFEMHEVYKDLWVPWYDGAIHCTVFFGFVHGRKCFFIEPHSPENFFNRGSIYGFKDDVLRYAFFSRAAMEFLWKAGKHPDVIHVHDWQTALVPVFLYEFYQPLGMTHPRVCLTIHNFAHQGVTGVEILHATGLHRPERFFNQDRMADNTYPKALNLLKAGIVYSNFITTVSPRYAFETKDQGQGFGLEPTLHTHQMKYGGVVNGIDYDIWNPEVDHQIPVRYSVESIDGKYDNKRALRHRLMLADNEKPIVAFIGRLDPQKGLDLVRHAIFYTLERGAQFVLLGSSPDERINGDFWGLKRMLNDSPDCHLEIGFDEDLSHLIYAGADMMLVPSRFEPCGLTQLIALRYGTVPVVREVGGLADTVFDKDYSHRPLHERNGYVFRDFDNAGLESALGRAIACYHNHPEHFRDLMKNGMRSDYSWNTPGQDYLNIYDYIREG</sequence>
<dbReference type="HAMAP" id="MF_00484">
    <property type="entry name" value="Glycogen_synth"/>
    <property type="match status" value="1"/>
</dbReference>
<feature type="domain" description="Glycosyl transferase family 1" evidence="13">
    <location>
        <begin position="512"/>
        <end position="669"/>
    </location>
</feature>
<evidence type="ECO:0000256" key="12">
    <source>
        <dbReference type="SAM" id="MobiDB-lite"/>
    </source>
</evidence>
<comment type="catalytic activity">
    <reaction evidence="1 11">
        <text>[(1-&gt;4)-alpha-D-glucosyl](n) + ADP-alpha-D-glucose = [(1-&gt;4)-alpha-D-glucosyl](n+1) + ADP + H(+)</text>
        <dbReference type="Rhea" id="RHEA:18189"/>
        <dbReference type="Rhea" id="RHEA-COMP:9584"/>
        <dbReference type="Rhea" id="RHEA-COMP:9587"/>
        <dbReference type="ChEBI" id="CHEBI:15378"/>
        <dbReference type="ChEBI" id="CHEBI:15444"/>
        <dbReference type="ChEBI" id="CHEBI:57498"/>
        <dbReference type="ChEBI" id="CHEBI:456216"/>
        <dbReference type="EC" id="2.4.1.21"/>
    </reaction>
</comment>
<dbReference type="InterPro" id="IPR011835">
    <property type="entry name" value="GS/SS"/>
</dbReference>
<evidence type="ECO:0000256" key="8">
    <source>
        <dbReference type="ARBA" id="ARBA00022679"/>
    </source>
</evidence>
<evidence type="ECO:0000259" key="14">
    <source>
        <dbReference type="Pfam" id="PF08323"/>
    </source>
</evidence>